<evidence type="ECO:0000313" key="3">
    <source>
        <dbReference type="Proteomes" id="UP000241829"/>
    </source>
</evidence>
<dbReference type="OrthoDB" id="9801735at2"/>
<dbReference type="InterPro" id="IPR039375">
    <property type="entry name" value="NodN-like"/>
</dbReference>
<dbReference type="Pfam" id="PF01575">
    <property type="entry name" value="MaoC_dehydratas"/>
    <property type="match status" value="1"/>
</dbReference>
<dbReference type="InterPro" id="IPR002539">
    <property type="entry name" value="MaoC-like_dom"/>
</dbReference>
<dbReference type="RefSeq" id="WP_106845584.1">
    <property type="nucleotide sequence ID" value="NZ_CP027792.1"/>
</dbReference>
<sequence length="155" mass="16738">MTKTFHSYSEVTASIGQEVAVTDWIDITQAQIDLFAQATGDHQWIHTDPARAAAGPFGTTIAHGFLTLSLMPRFMEAAFEVEGTKMGVNYGLNRVRFPAPVPSGSRLRARLTLAAAEAVAPDGLQMTWDVTVEREGSDKPVCVAEALVRSYGARA</sequence>
<evidence type="ECO:0000259" key="1">
    <source>
        <dbReference type="Pfam" id="PF01575"/>
    </source>
</evidence>
<dbReference type="Gene3D" id="3.10.129.10">
    <property type="entry name" value="Hotdog Thioesterase"/>
    <property type="match status" value="1"/>
</dbReference>
<dbReference type="Proteomes" id="UP000241829">
    <property type="component" value="Chromosome"/>
</dbReference>
<organism evidence="2 3">
    <name type="scientific">Pulveribacter suum</name>
    <dbReference type="NCBI Taxonomy" id="2116657"/>
    <lineage>
        <taxon>Bacteria</taxon>
        <taxon>Pseudomonadati</taxon>
        <taxon>Pseudomonadota</taxon>
        <taxon>Betaproteobacteria</taxon>
        <taxon>Burkholderiales</taxon>
        <taxon>Comamonadaceae</taxon>
        <taxon>Pulveribacter</taxon>
    </lineage>
</organism>
<dbReference type="AlphaFoldDB" id="A0A2P1NJ20"/>
<keyword evidence="3" id="KW-1185">Reference proteome</keyword>
<feature type="domain" description="MaoC-like" evidence="1">
    <location>
        <begin position="12"/>
        <end position="119"/>
    </location>
</feature>
<accession>A0A2P1NJ20</accession>
<dbReference type="KEGG" id="melm:C7H73_04715"/>
<reference evidence="3" key="1">
    <citation type="submission" date="2018-03" db="EMBL/GenBank/DDBJ databases">
        <title>Genome sequencing of Melaminivora sp. strain SC2-7.</title>
        <authorList>
            <person name="Kim S.-J."/>
            <person name="Heo J."/>
            <person name="Ahn J.-H."/>
            <person name="Kwon S.-W."/>
        </authorList>
    </citation>
    <scope>NUCLEOTIDE SEQUENCE [LARGE SCALE GENOMIC DNA]</scope>
    <source>
        <strain evidence="3">SC2-7</strain>
    </source>
</reference>
<dbReference type="PANTHER" id="PTHR42993">
    <property type="entry name" value="MAOC-LIKE DEHYDRATASE DOMAIN-CONTAINING PROTEIN"/>
    <property type="match status" value="1"/>
</dbReference>
<name>A0A2P1NJ20_9BURK</name>
<proteinExistence type="predicted"/>
<dbReference type="InterPro" id="IPR029069">
    <property type="entry name" value="HotDog_dom_sf"/>
</dbReference>
<dbReference type="SUPFAM" id="SSF54637">
    <property type="entry name" value="Thioesterase/thiol ester dehydrase-isomerase"/>
    <property type="match status" value="1"/>
</dbReference>
<gene>
    <name evidence="2" type="ORF">C7H73_04715</name>
</gene>
<protein>
    <submittedName>
        <fullName evidence="2">Dehydratase</fullName>
    </submittedName>
</protein>
<evidence type="ECO:0000313" key="2">
    <source>
        <dbReference type="EMBL" id="AVP57027.1"/>
    </source>
</evidence>
<dbReference type="PANTHER" id="PTHR42993:SF1">
    <property type="entry name" value="MAOC-LIKE DEHYDRATASE DOMAIN-CONTAINING PROTEIN"/>
    <property type="match status" value="1"/>
</dbReference>
<dbReference type="EMBL" id="CP027792">
    <property type="protein sequence ID" value="AVP57027.1"/>
    <property type="molecule type" value="Genomic_DNA"/>
</dbReference>
<dbReference type="CDD" id="cd03450">
    <property type="entry name" value="NodN"/>
    <property type="match status" value="1"/>
</dbReference>